<dbReference type="RefSeq" id="WP_025078176.1">
    <property type="nucleotide sequence ID" value="NZ_BAKO01000009.1"/>
</dbReference>
<dbReference type="SUPFAM" id="SSF48452">
    <property type="entry name" value="TPR-like"/>
    <property type="match status" value="2"/>
</dbReference>
<dbReference type="OrthoDB" id="1099385at2"/>
<accession>A0A0K1NMQ3</accession>
<protein>
    <submittedName>
        <fullName evidence="2">Uncharacterized protein</fullName>
    </submittedName>
</protein>
<keyword evidence="5" id="KW-1185">Reference proteome</keyword>
<evidence type="ECO:0000313" key="2">
    <source>
        <dbReference type="EMBL" id="AKU70158.1"/>
    </source>
</evidence>
<dbReference type="EMBL" id="CP072369">
    <property type="protein sequence ID" value="QUB85773.1"/>
    <property type="molecule type" value="Genomic_DNA"/>
</dbReference>
<sequence>MKSIKFFLICICLLSSLSGFAQKKQLQAVRDQIKAGKELARAENTLRGLLVDSVSRKNSKIWLLLCDALVKQYEQGNEKLYLKQKYDTAAFFSVTRRLCDTMSRFDSLEAQPDAKGRVRPKYRVKHAAFLNSIRPNLFNGGAYFVHRKDYQTAFDYYSDYLQSVSYPLFTGYDYMQHDALIPHAAYWAMFCGYKLSDADRIMRFKDLAERDTSMLNFVRQYEAEAYLVKKDTAMYVKSLQAGFEQYPNFAFFFPRLVEYYARKSEHEKALGITERALKADSTSLLFRFAKSTALLNLGRYGECIQLCTQLIKENDSFADAYYNIGLAYFNQAIELNKDRQKYRSNREKIITLYQRSKPYMEKYRELAPEAKSKWLAPLYTIYLNLNMGKEFDEIDRIRKEK</sequence>
<dbReference type="InterPro" id="IPR011990">
    <property type="entry name" value="TPR-like_helical_dom_sf"/>
</dbReference>
<reference evidence="2 4" key="1">
    <citation type="submission" date="2015-07" db="EMBL/GenBank/DDBJ databases">
        <authorList>
            <person name="Noorani M."/>
        </authorList>
    </citation>
    <scope>NUCLEOTIDE SEQUENCE [LARGE SCALE GENOMIC DNA]</scope>
    <source>
        <strain evidence="2 4">W1435</strain>
    </source>
</reference>
<dbReference type="EMBL" id="CP012075">
    <property type="protein sequence ID" value="AKU70158.1"/>
    <property type="molecule type" value="Genomic_DNA"/>
</dbReference>
<gene>
    <name evidence="2" type="ORF">ADJ77_10155</name>
    <name evidence="3" type="ORF">J5A51_00385</name>
</gene>
<dbReference type="Proteomes" id="UP000682005">
    <property type="component" value="Chromosome 2"/>
</dbReference>
<name>A0A0K1NMQ3_9BACT</name>
<reference evidence="3 5" key="2">
    <citation type="submission" date="2021-03" db="EMBL/GenBank/DDBJ databases">
        <title>Human Oral Microbial Genomes.</title>
        <authorList>
            <person name="Johnston C.D."/>
            <person name="Chen T."/>
            <person name="Dewhirst F.E."/>
        </authorList>
    </citation>
    <scope>NUCLEOTIDE SEQUENCE [LARGE SCALE GENOMIC DNA]</scope>
    <source>
        <strain evidence="3 5">W1435</strain>
    </source>
</reference>
<dbReference type="Gene3D" id="1.25.40.10">
    <property type="entry name" value="Tetratricopeptide repeat domain"/>
    <property type="match status" value="1"/>
</dbReference>
<feature type="signal peptide" evidence="1">
    <location>
        <begin position="1"/>
        <end position="21"/>
    </location>
</feature>
<proteinExistence type="predicted"/>
<evidence type="ECO:0000256" key="1">
    <source>
        <dbReference type="SAM" id="SignalP"/>
    </source>
</evidence>
<dbReference type="STRING" id="1236517.ADJ77_10155"/>
<dbReference type="KEGG" id="pfus:ADJ77_10155"/>
<dbReference type="Proteomes" id="UP000060345">
    <property type="component" value="Chromosome 2"/>
</dbReference>
<evidence type="ECO:0000313" key="5">
    <source>
        <dbReference type="Proteomes" id="UP000682005"/>
    </source>
</evidence>
<keyword evidence="1" id="KW-0732">Signal</keyword>
<organism evidence="2 4">
    <name type="scientific">Prevotella fusca JCM 17724</name>
    <dbReference type="NCBI Taxonomy" id="1236517"/>
    <lineage>
        <taxon>Bacteria</taxon>
        <taxon>Pseudomonadati</taxon>
        <taxon>Bacteroidota</taxon>
        <taxon>Bacteroidia</taxon>
        <taxon>Bacteroidales</taxon>
        <taxon>Prevotellaceae</taxon>
        <taxon>Prevotella</taxon>
    </lineage>
</organism>
<feature type="chain" id="PRO_5044544652" evidence="1">
    <location>
        <begin position="22"/>
        <end position="401"/>
    </location>
</feature>
<dbReference type="eggNOG" id="COG0457">
    <property type="taxonomic scope" value="Bacteria"/>
</dbReference>
<dbReference type="AlphaFoldDB" id="A0A0K1NMQ3"/>
<evidence type="ECO:0000313" key="4">
    <source>
        <dbReference type="Proteomes" id="UP000060345"/>
    </source>
</evidence>
<evidence type="ECO:0000313" key="3">
    <source>
        <dbReference type="EMBL" id="QUB85773.1"/>
    </source>
</evidence>